<keyword evidence="2" id="KW-1185">Reference proteome</keyword>
<evidence type="ECO:0000313" key="2">
    <source>
        <dbReference type="Proteomes" id="UP001590951"/>
    </source>
</evidence>
<name>A0ABR4AXH9_9LECA</name>
<protein>
    <submittedName>
        <fullName evidence="1">Uncharacterized protein</fullName>
    </submittedName>
</protein>
<sequence length="209" mass="23184">MPPSILTSSHIIGAESAPKKVIGDTSDLRGFKSTYWVFPETESAVIVETNADNANGANGDSSNVVAQVLKRAPFNLKPTVNYLSVALEMRTHALVEWTAHQCSGTKPKHPLEYEGEYSNSDLQMILTIKSLPLTGLGLSKPFKMTMQTNRLDSRYLSCTITITTAGPFFPSPTRNGLREGLEIYFPIWKSFNVEFGRFAAQQFHSVDFF</sequence>
<comment type="caution">
    <text evidence="1">The sequence shown here is derived from an EMBL/GenBank/DDBJ whole genome shotgun (WGS) entry which is preliminary data.</text>
</comment>
<accession>A0ABR4AXH9</accession>
<reference evidence="1 2" key="1">
    <citation type="submission" date="2024-09" db="EMBL/GenBank/DDBJ databases">
        <title>Rethinking Asexuality: The Enigmatic Case of Functional Sexual Genes in Lepraria (Stereocaulaceae).</title>
        <authorList>
            <person name="Doellman M."/>
            <person name="Sun Y."/>
            <person name="Barcenas-Pena A."/>
            <person name="Lumbsch H.T."/>
            <person name="Grewe F."/>
        </authorList>
    </citation>
    <scope>NUCLEOTIDE SEQUENCE [LARGE SCALE GENOMIC DNA]</scope>
    <source>
        <strain evidence="1 2">Grewe 0041</strain>
    </source>
</reference>
<proteinExistence type="predicted"/>
<evidence type="ECO:0000313" key="1">
    <source>
        <dbReference type="EMBL" id="KAL2049995.1"/>
    </source>
</evidence>
<dbReference type="Proteomes" id="UP001590951">
    <property type="component" value="Unassembled WGS sequence"/>
</dbReference>
<gene>
    <name evidence="1" type="ORF">ABVK25_009722</name>
</gene>
<dbReference type="EMBL" id="JBHFEH010000054">
    <property type="protein sequence ID" value="KAL2049995.1"/>
    <property type="molecule type" value="Genomic_DNA"/>
</dbReference>
<organism evidence="1 2">
    <name type="scientific">Lepraria finkii</name>
    <dbReference type="NCBI Taxonomy" id="1340010"/>
    <lineage>
        <taxon>Eukaryota</taxon>
        <taxon>Fungi</taxon>
        <taxon>Dikarya</taxon>
        <taxon>Ascomycota</taxon>
        <taxon>Pezizomycotina</taxon>
        <taxon>Lecanoromycetes</taxon>
        <taxon>OSLEUM clade</taxon>
        <taxon>Lecanoromycetidae</taxon>
        <taxon>Lecanorales</taxon>
        <taxon>Lecanorineae</taxon>
        <taxon>Stereocaulaceae</taxon>
        <taxon>Lepraria</taxon>
    </lineage>
</organism>